<dbReference type="PANTHER" id="PTHR11571">
    <property type="entry name" value="GLUTATHIONE S-TRANSFERASE"/>
    <property type="match status" value="1"/>
</dbReference>
<evidence type="ECO:0000256" key="4">
    <source>
        <dbReference type="ARBA" id="ARBA00011738"/>
    </source>
</evidence>
<dbReference type="GO" id="GO:0006749">
    <property type="term" value="P:glutathione metabolic process"/>
    <property type="evidence" value="ECO:0007669"/>
    <property type="project" value="TreeGrafter"/>
</dbReference>
<comment type="similarity">
    <text evidence="3">Belongs to the GST superfamily. Mu family.</text>
</comment>
<reference evidence="10" key="2">
    <citation type="submission" date="2008-02" db="EMBL/GenBank/DDBJ databases">
        <authorList>
            <person name="Rhee J.-S."/>
            <person name="Lee J.-S."/>
        </authorList>
    </citation>
    <scope>NUCLEOTIDE SEQUENCE</scope>
</reference>
<dbReference type="SFLD" id="SFLDG00363">
    <property type="entry name" value="AMPS_(cytGST):_Alpha-__Mu-__Pi"/>
    <property type="match status" value="1"/>
</dbReference>
<dbReference type="PRINTS" id="PR01267">
    <property type="entry name" value="GSTRNSFRASEM"/>
</dbReference>
<evidence type="ECO:0000256" key="1">
    <source>
        <dbReference type="ARBA" id="ARBA00002446"/>
    </source>
</evidence>
<dbReference type="Gene3D" id="3.40.30.10">
    <property type="entry name" value="Glutaredoxin"/>
    <property type="match status" value="1"/>
</dbReference>
<dbReference type="SUPFAM" id="SSF47616">
    <property type="entry name" value="GST C-terminal domain-like"/>
    <property type="match status" value="1"/>
</dbReference>
<dbReference type="FunFam" id="1.20.1050.10:FF:000003">
    <property type="entry name" value="Glutathione S-transferase 2"/>
    <property type="match status" value="1"/>
</dbReference>
<proteinExistence type="evidence at transcript level"/>
<evidence type="ECO:0000259" key="8">
    <source>
        <dbReference type="PROSITE" id="PS50404"/>
    </source>
</evidence>
<dbReference type="EC" id="2.5.1.18" evidence="5"/>
<accession>B5L7D7</accession>
<evidence type="ECO:0000256" key="7">
    <source>
        <dbReference type="ARBA" id="ARBA00047960"/>
    </source>
</evidence>
<dbReference type="PANTHER" id="PTHR11571:SF222">
    <property type="entry name" value="GLUTATHIONE TRANSFERASE"/>
    <property type="match status" value="1"/>
</dbReference>
<comment type="catalytic activity">
    <reaction evidence="7">
        <text>RX + glutathione = an S-substituted glutathione + a halide anion + H(+)</text>
        <dbReference type="Rhea" id="RHEA:16437"/>
        <dbReference type="ChEBI" id="CHEBI:15378"/>
        <dbReference type="ChEBI" id="CHEBI:16042"/>
        <dbReference type="ChEBI" id="CHEBI:17792"/>
        <dbReference type="ChEBI" id="CHEBI:57925"/>
        <dbReference type="ChEBI" id="CHEBI:90779"/>
        <dbReference type="EC" id="2.5.1.18"/>
    </reaction>
</comment>
<evidence type="ECO:0000256" key="3">
    <source>
        <dbReference type="ARBA" id="ARBA00005861"/>
    </source>
</evidence>
<sequence>MSKPKLGYWKIRGLAQPARLMLNYVGQDFEDVQYEQGDAPEYSRAAWEKVKPTLGLDFPNLPYYIDGDIKITQSNAILRFIAGKHGLLGKTDKEKAYADMMLENAMDFRNGLVRVVYNDKYDELLPEYEKNVKTTLAGFNKFLSDKKFFAGDNVTVADFPMYELLDQHTLMIKGCLNDYPHLQAFLKRFEDLPKIKAYMASPKFIKRPINNKSAKFK</sequence>
<dbReference type="InterPro" id="IPR050213">
    <property type="entry name" value="GST_superfamily"/>
</dbReference>
<dbReference type="Gene3D" id="1.20.1050.10">
    <property type="match status" value="1"/>
</dbReference>
<dbReference type="InterPro" id="IPR004045">
    <property type="entry name" value="Glutathione_S-Trfase_N"/>
</dbReference>
<comment type="subunit">
    <text evidence="4">Homodimer.</text>
</comment>
<protein>
    <recommendedName>
        <fullName evidence="5">glutathione transferase</fullName>
        <ecNumber evidence="5">2.5.1.18</ecNumber>
    </recommendedName>
</protein>
<dbReference type="Pfam" id="PF02798">
    <property type="entry name" value="GST_N"/>
    <property type="match status" value="1"/>
</dbReference>
<dbReference type="InterPro" id="IPR036282">
    <property type="entry name" value="Glutathione-S-Trfase_C_sf"/>
</dbReference>
<dbReference type="InterPro" id="IPR036249">
    <property type="entry name" value="Thioredoxin-like_sf"/>
</dbReference>
<dbReference type="CDD" id="cd03075">
    <property type="entry name" value="GST_N_Mu"/>
    <property type="match status" value="1"/>
</dbReference>
<dbReference type="SUPFAM" id="SSF52833">
    <property type="entry name" value="Thioredoxin-like"/>
    <property type="match status" value="1"/>
</dbReference>
<name>B5L7D7_REICL</name>
<keyword evidence="6 10" id="KW-0808">Transferase</keyword>
<dbReference type="InterPro" id="IPR003081">
    <property type="entry name" value="GST_mu"/>
</dbReference>
<organism evidence="10">
    <name type="scientific">Reishia clavigera</name>
    <name type="common">Sea snail</name>
    <name type="synonym">Purpura clavigera</name>
    <dbReference type="NCBI Taxonomy" id="272940"/>
    <lineage>
        <taxon>Eukaryota</taxon>
        <taxon>Metazoa</taxon>
        <taxon>Spiralia</taxon>
        <taxon>Lophotrochozoa</taxon>
        <taxon>Mollusca</taxon>
        <taxon>Gastropoda</taxon>
        <taxon>Caenogastropoda</taxon>
        <taxon>Neogastropoda</taxon>
        <taxon>Muricoidea</taxon>
        <taxon>Muricidae</taxon>
        <taxon>Reishia</taxon>
    </lineage>
</organism>
<dbReference type="InterPro" id="IPR004046">
    <property type="entry name" value="GST_C"/>
</dbReference>
<comment type="function">
    <text evidence="2">Conjugation of reduced glutathione to a wide number of exogenous and endogenous hydrophobic electrophiles.</text>
</comment>
<evidence type="ECO:0000256" key="2">
    <source>
        <dbReference type="ARBA" id="ARBA00003701"/>
    </source>
</evidence>
<dbReference type="SFLD" id="SFLDS00019">
    <property type="entry name" value="Glutathione_Transferase_(cytos"/>
    <property type="match status" value="1"/>
</dbReference>
<reference evidence="10" key="1">
    <citation type="journal article" date="2008" name="Comp. Biochem. Physiol. C Toxicol. Pharmacol.">
        <title>A Mu-class glutathione S-transferase (GSTM) from the rock shell Thais clavigera.</title>
        <authorList>
            <person name="Rhee J.S."/>
            <person name="Raisuddin S."/>
            <person name="Hwang D.S."/>
            <person name="Horiguchi T."/>
            <person name="Cho H.S."/>
            <person name="Lee J.S."/>
        </authorList>
    </citation>
    <scope>NUCLEOTIDE SEQUENCE</scope>
</reference>
<dbReference type="EMBL" id="EU518245">
    <property type="protein sequence ID" value="ACD13785.1"/>
    <property type="molecule type" value="mRNA"/>
</dbReference>
<evidence type="ECO:0000256" key="6">
    <source>
        <dbReference type="ARBA" id="ARBA00022679"/>
    </source>
</evidence>
<dbReference type="Pfam" id="PF14497">
    <property type="entry name" value="GST_C_3"/>
    <property type="match status" value="1"/>
</dbReference>
<dbReference type="InterPro" id="IPR010987">
    <property type="entry name" value="Glutathione-S-Trfase_C-like"/>
</dbReference>
<evidence type="ECO:0000256" key="5">
    <source>
        <dbReference type="ARBA" id="ARBA00012452"/>
    </source>
</evidence>
<dbReference type="PROSITE" id="PS50404">
    <property type="entry name" value="GST_NTER"/>
    <property type="match status" value="1"/>
</dbReference>
<feature type="domain" description="GST N-terminal" evidence="8">
    <location>
        <begin position="2"/>
        <end position="89"/>
    </location>
</feature>
<dbReference type="InterPro" id="IPR040079">
    <property type="entry name" value="Glutathione_S-Trfase"/>
</dbReference>
<dbReference type="PROSITE" id="PS50405">
    <property type="entry name" value="GST_CTER"/>
    <property type="match status" value="1"/>
</dbReference>
<comment type="function">
    <text evidence="1">GST isoenzymes appear to play a central role in the parasite detoxification system. Other functions are also suspected including a role in increasing the solubility of haematin in the parasite gut.</text>
</comment>
<gene>
    <name evidence="10" type="primary">GSTmu</name>
</gene>
<evidence type="ECO:0000313" key="10">
    <source>
        <dbReference type="EMBL" id="ACD13785.1"/>
    </source>
</evidence>
<feature type="domain" description="GST C-terminal" evidence="9">
    <location>
        <begin position="91"/>
        <end position="209"/>
    </location>
</feature>
<dbReference type="AlphaFoldDB" id="B5L7D7"/>
<dbReference type="GO" id="GO:0004364">
    <property type="term" value="F:glutathione transferase activity"/>
    <property type="evidence" value="ECO:0007669"/>
    <property type="project" value="UniProtKB-EC"/>
</dbReference>
<evidence type="ECO:0000259" key="9">
    <source>
        <dbReference type="PROSITE" id="PS50405"/>
    </source>
</evidence>
<dbReference type="SFLD" id="SFLDG01205">
    <property type="entry name" value="AMPS.1"/>
    <property type="match status" value="1"/>
</dbReference>